<gene>
    <name evidence="1" type="ORF">SeMB42_g07323</name>
</gene>
<dbReference type="VEuPathDB" id="FungiDB:SeMB42_g07323"/>
<reference evidence="1 2" key="1">
    <citation type="journal article" date="2019" name="Sci. Rep.">
        <title>Comparative genomics of chytrid fungi reveal insights into the obligate biotrophic and pathogenic lifestyle of Synchytrium endobioticum.</title>
        <authorList>
            <person name="van de Vossenberg B.T.L.H."/>
            <person name="Warris S."/>
            <person name="Nguyen H.D.T."/>
            <person name="van Gent-Pelzer M.P.E."/>
            <person name="Joly D.L."/>
            <person name="van de Geest H.C."/>
            <person name="Bonants P.J.M."/>
            <person name="Smith D.S."/>
            <person name="Levesque C.A."/>
            <person name="van der Lee T.A.J."/>
        </authorList>
    </citation>
    <scope>NUCLEOTIDE SEQUENCE [LARGE SCALE GENOMIC DNA]</scope>
    <source>
        <strain evidence="1 2">MB42</strain>
    </source>
</reference>
<dbReference type="AlphaFoldDB" id="A0A507C4W1"/>
<evidence type="ECO:0000313" key="1">
    <source>
        <dbReference type="EMBL" id="TPX34428.1"/>
    </source>
</evidence>
<sequence>IKPTWFNSITLVSQICANIMDKGERDTMKRRLAKLDRQKSSNKLDSHMDCSDPRYPIYLTGTHMINTICA</sequence>
<accession>A0A507C4W1</accession>
<keyword evidence="2" id="KW-1185">Reference proteome</keyword>
<dbReference type="EMBL" id="QEAN01000501">
    <property type="protein sequence ID" value="TPX34428.1"/>
    <property type="molecule type" value="Genomic_DNA"/>
</dbReference>
<protein>
    <submittedName>
        <fullName evidence="1">Uncharacterized protein</fullName>
    </submittedName>
</protein>
<organism evidence="1 2">
    <name type="scientific">Synchytrium endobioticum</name>
    <dbReference type="NCBI Taxonomy" id="286115"/>
    <lineage>
        <taxon>Eukaryota</taxon>
        <taxon>Fungi</taxon>
        <taxon>Fungi incertae sedis</taxon>
        <taxon>Chytridiomycota</taxon>
        <taxon>Chytridiomycota incertae sedis</taxon>
        <taxon>Chytridiomycetes</taxon>
        <taxon>Synchytriales</taxon>
        <taxon>Synchytriaceae</taxon>
        <taxon>Synchytrium</taxon>
    </lineage>
</organism>
<evidence type="ECO:0000313" key="2">
    <source>
        <dbReference type="Proteomes" id="UP000317494"/>
    </source>
</evidence>
<comment type="caution">
    <text evidence="1">The sequence shown here is derived from an EMBL/GenBank/DDBJ whole genome shotgun (WGS) entry which is preliminary data.</text>
</comment>
<dbReference type="Proteomes" id="UP000317494">
    <property type="component" value="Unassembled WGS sequence"/>
</dbReference>
<feature type="non-terminal residue" evidence="1">
    <location>
        <position position="1"/>
    </location>
</feature>
<proteinExistence type="predicted"/>
<name>A0A507C4W1_9FUNG</name>